<dbReference type="InterPro" id="IPR011067">
    <property type="entry name" value="Plasmid_toxin/cell-grow_inhib"/>
</dbReference>
<sequence length="114" mass="12878">MKYMINISKYDIVVVKFPFASSLKYKARPAVILSSETYNQNKRDTLIILAISSSIKNKLDLEFSIQDWKKAGLLKPSILKSAIATIEKDFVVAKLGKLEPIDIQNLNIMIDTIC</sequence>
<name>A0A2S9SRS7_9BACT</name>
<gene>
    <name evidence="1" type="ORF">CJ669_01945</name>
</gene>
<dbReference type="EMBL" id="NXGJ01000001">
    <property type="protein sequence ID" value="PRM89286.1"/>
    <property type="molecule type" value="Genomic_DNA"/>
</dbReference>
<dbReference type="AlphaFoldDB" id="A0A2S9SRS7"/>
<comment type="caution">
    <text evidence="1">The sequence shown here is derived from an EMBL/GenBank/DDBJ whole genome shotgun (WGS) entry which is preliminary data.</text>
</comment>
<dbReference type="InterPro" id="IPR003477">
    <property type="entry name" value="PemK-like"/>
</dbReference>
<evidence type="ECO:0008006" key="3">
    <source>
        <dbReference type="Google" id="ProtNLM"/>
    </source>
</evidence>
<evidence type="ECO:0000313" key="2">
    <source>
        <dbReference type="Proteomes" id="UP000239065"/>
    </source>
</evidence>
<dbReference type="Proteomes" id="UP000239065">
    <property type="component" value="Unassembled WGS sequence"/>
</dbReference>
<dbReference type="GO" id="GO:0003677">
    <property type="term" value="F:DNA binding"/>
    <property type="evidence" value="ECO:0007669"/>
    <property type="project" value="InterPro"/>
</dbReference>
<dbReference type="SUPFAM" id="SSF50118">
    <property type="entry name" value="Cell growth inhibitor/plasmid maintenance toxic component"/>
    <property type="match status" value="1"/>
</dbReference>
<reference evidence="1 2" key="1">
    <citation type="submission" date="2017-09" db="EMBL/GenBank/DDBJ databases">
        <title>Reassesment of A. cryaerophilus.</title>
        <authorList>
            <person name="Perez-Cataluna A."/>
            <person name="Collado L."/>
            <person name="Salgado O."/>
            <person name="Lefinanco V."/>
            <person name="Figueras M.J."/>
        </authorList>
    </citation>
    <scope>NUCLEOTIDE SEQUENCE [LARGE SCALE GENOMIC DNA]</scope>
    <source>
        <strain evidence="1 2">LMG 9861</strain>
    </source>
</reference>
<dbReference type="Pfam" id="PF02452">
    <property type="entry name" value="PemK_toxin"/>
    <property type="match status" value="1"/>
</dbReference>
<dbReference type="GO" id="GO:0004521">
    <property type="term" value="F:RNA endonuclease activity"/>
    <property type="evidence" value="ECO:0007669"/>
    <property type="project" value="TreeGrafter"/>
</dbReference>
<dbReference type="PANTHER" id="PTHR33988">
    <property type="entry name" value="ENDORIBONUCLEASE MAZF-RELATED"/>
    <property type="match status" value="1"/>
</dbReference>
<evidence type="ECO:0000313" key="1">
    <source>
        <dbReference type="EMBL" id="PRM89286.1"/>
    </source>
</evidence>
<accession>A0A2S9SRS7</accession>
<dbReference type="GO" id="GO:0016075">
    <property type="term" value="P:rRNA catabolic process"/>
    <property type="evidence" value="ECO:0007669"/>
    <property type="project" value="TreeGrafter"/>
</dbReference>
<dbReference type="Gene3D" id="2.30.30.110">
    <property type="match status" value="1"/>
</dbReference>
<dbReference type="GO" id="GO:0006402">
    <property type="term" value="P:mRNA catabolic process"/>
    <property type="evidence" value="ECO:0007669"/>
    <property type="project" value="TreeGrafter"/>
</dbReference>
<protein>
    <recommendedName>
        <fullName evidence="3">Type II toxin-antitoxin system PemK/MazF family toxin</fullName>
    </recommendedName>
</protein>
<proteinExistence type="predicted"/>
<organism evidence="1 2">
    <name type="scientific">Aliarcobacter cryaerophilus</name>
    <dbReference type="NCBI Taxonomy" id="28198"/>
    <lineage>
        <taxon>Bacteria</taxon>
        <taxon>Pseudomonadati</taxon>
        <taxon>Campylobacterota</taxon>
        <taxon>Epsilonproteobacteria</taxon>
        <taxon>Campylobacterales</taxon>
        <taxon>Arcobacteraceae</taxon>
        <taxon>Aliarcobacter</taxon>
    </lineage>
</organism>
<dbReference type="PANTHER" id="PTHR33988:SF2">
    <property type="entry name" value="ENDORIBONUCLEASE MAZF"/>
    <property type="match status" value="1"/>
</dbReference>